<dbReference type="KEGG" id="mcw:A8L33_00690"/>
<comment type="caution">
    <text evidence="2">The sequence shown here is derived from an EMBL/GenBank/DDBJ whole genome shotgun (WGS) entry which is preliminary data.</text>
</comment>
<dbReference type="Proteomes" id="UP000037737">
    <property type="component" value="Unassembled WGS sequence"/>
</dbReference>
<sequence>MAGFDFTVPRDVVIQWTRDRFNEGEEADERVEKQPWGFTVSTQSRAFLDTGDELTMLVGGGPYIVDGQSGEVWATSSSPVAYYGTDEAPGWSVLDDIETFERWRTHRSAGEANVFDVVDPTGTGGRLLQRHARSQGLLLPFTQEGAIGWSDMEVGYLVEPRGEKWVFRWWNRGTFRDEALFSHEDDARKMLLIQLVRRPYLGAYEPRDPLSDVESCEFDGHPALRWDGRDAVFLRRGDRERFLPFVRASLADIDASFSSPAGTPLIRYDALR</sequence>
<dbReference type="Pfam" id="PF15567">
    <property type="entry name" value="Imm35"/>
    <property type="match status" value="1"/>
</dbReference>
<dbReference type="InterPro" id="IPR029082">
    <property type="entry name" value="Imm35"/>
</dbReference>
<evidence type="ECO:0000313" key="3">
    <source>
        <dbReference type="Proteomes" id="UP000037737"/>
    </source>
</evidence>
<protein>
    <recommendedName>
        <fullName evidence="1">Immunity protein 35 domain-containing protein</fullName>
    </recommendedName>
</protein>
<dbReference type="AlphaFoldDB" id="A0A0M8MI52"/>
<proteinExistence type="predicted"/>
<reference evidence="2" key="1">
    <citation type="submission" date="2015-04" db="EMBL/GenBank/DDBJ databases">
        <title>Complete genome sequence of Microbacterium chocolatum SIT 101, a bacterium enantioselectively hydrolyzing mesomeric diesters.</title>
        <authorList>
            <person name="Li X."/>
            <person name="Xu Y."/>
        </authorList>
    </citation>
    <scope>NUCLEOTIDE SEQUENCE [LARGE SCALE GENOMIC DNA]</scope>
    <source>
        <strain evidence="2">SIT 101</strain>
    </source>
</reference>
<accession>A0A0M8MI52</accession>
<evidence type="ECO:0000259" key="1">
    <source>
        <dbReference type="Pfam" id="PF15567"/>
    </source>
</evidence>
<organism evidence="2 3">
    <name type="scientific">Microbacterium aurantiacum</name>
    <dbReference type="NCBI Taxonomy" id="162393"/>
    <lineage>
        <taxon>Bacteria</taxon>
        <taxon>Bacillati</taxon>
        <taxon>Actinomycetota</taxon>
        <taxon>Actinomycetes</taxon>
        <taxon>Micrococcales</taxon>
        <taxon>Microbacteriaceae</taxon>
        <taxon>Microbacterium</taxon>
    </lineage>
</organism>
<gene>
    <name evidence="2" type="ORF">XI38_10155</name>
</gene>
<keyword evidence="3" id="KW-1185">Reference proteome</keyword>
<name>A0A0M8MI52_9MICO</name>
<dbReference type="PATRIC" id="fig|84292.3.peg.2068"/>
<feature type="domain" description="Immunity protein 35" evidence="1">
    <location>
        <begin position="28"/>
        <end position="79"/>
    </location>
</feature>
<dbReference type="EMBL" id="LAVO01000010">
    <property type="protein sequence ID" value="KOS10567.1"/>
    <property type="molecule type" value="Genomic_DNA"/>
</dbReference>
<evidence type="ECO:0000313" key="2">
    <source>
        <dbReference type="EMBL" id="KOS10567.1"/>
    </source>
</evidence>